<dbReference type="AlphaFoldDB" id="A0A7C4JLM2"/>
<protein>
    <submittedName>
        <fullName evidence="2">Uncharacterized protein</fullName>
    </submittedName>
</protein>
<dbReference type="EMBL" id="DTBP01000024">
    <property type="protein sequence ID" value="HGQ74179.1"/>
    <property type="molecule type" value="Genomic_DNA"/>
</dbReference>
<keyword evidence="1" id="KW-0812">Transmembrane</keyword>
<accession>A0A7C4JLM2</accession>
<evidence type="ECO:0000256" key="1">
    <source>
        <dbReference type="SAM" id="Phobius"/>
    </source>
</evidence>
<feature type="transmembrane region" description="Helical" evidence="1">
    <location>
        <begin position="6"/>
        <end position="29"/>
    </location>
</feature>
<organism evidence="2">
    <name type="scientific">Staphylothermus marinus</name>
    <dbReference type="NCBI Taxonomy" id="2280"/>
    <lineage>
        <taxon>Archaea</taxon>
        <taxon>Thermoproteota</taxon>
        <taxon>Thermoprotei</taxon>
        <taxon>Desulfurococcales</taxon>
        <taxon>Desulfurococcaceae</taxon>
        <taxon>Staphylothermus</taxon>
    </lineage>
</organism>
<gene>
    <name evidence="2" type="ORF">ENU20_03785</name>
</gene>
<proteinExistence type="predicted"/>
<keyword evidence="1" id="KW-1133">Transmembrane helix</keyword>
<evidence type="ECO:0000313" key="2">
    <source>
        <dbReference type="EMBL" id="HGQ74179.1"/>
    </source>
</evidence>
<comment type="caution">
    <text evidence="2">The sequence shown here is derived from an EMBL/GenBank/DDBJ whole genome shotgun (WGS) entry which is preliminary data.</text>
</comment>
<sequence>MSSLLLKIGLIILVIGAIYIVINVVYWLIHFEEIIDAITILSEALGYASSETMELDRSILMTILVFTLICNIIVLIIGVLILLRPLKKKPLGIAALIFSLLGFNIFSLLGSILVLLAKTPKEREVKPTPTREEPVVI</sequence>
<keyword evidence="1" id="KW-0472">Membrane</keyword>
<reference evidence="2" key="1">
    <citation type="journal article" date="2020" name="mSystems">
        <title>Genome- and Community-Level Interaction Insights into Carbon Utilization and Element Cycling Functions of Hydrothermarchaeota in Hydrothermal Sediment.</title>
        <authorList>
            <person name="Zhou Z."/>
            <person name="Liu Y."/>
            <person name="Xu W."/>
            <person name="Pan J."/>
            <person name="Luo Z.H."/>
            <person name="Li M."/>
        </authorList>
    </citation>
    <scope>NUCLEOTIDE SEQUENCE [LARGE SCALE GENOMIC DNA]</scope>
    <source>
        <strain evidence="2">SpSt-648</strain>
    </source>
</reference>
<feature type="transmembrane region" description="Helical" evidence="1">
    <location>
        <begin position="93"/>
        <end position="116"/>
    </location>
</feature>
<name>A0A7C4JLM2_STAMA</name>
<feature type="transmembrane region" description="Helical" evidence="1">
    <location>
        <begin position="59"/>
        <end position="81"/>
    </location>
</feature>